<comment type="similarity">
    <text evidence="1">Belongs to the serpin family.</text>
</comment>
<keyword evidence="4" id="KW-1185">Reference proteome</keyword>
<dbReference type="Proteomes" id="UP001501721">
    <property type="component" value="Unassembled WGS sequence"/>
</dbReference>
<dbReference type="Pfam" id="PF00079">
    <property type="entry name" value="Serpin"/>
    <property type="match status" value="1"/>
</dbReference>
<evidence type="ECO:0000256" key="1">
    <source>
        <dbReference type="RuleBase" id="RU000411"/>
    </source>
</evidence>
<reference evidence="4" key="1">
    <citation type="journal article" date="2019" name="Int. J. Syst. Evol. Microbiol.">
        <title>The Global Catalogue of Microorganisms (GCM) 10K type strain sequencing project: providing services to taxonomists for standard genome sequencing and annotation.</title>
        <authorList>
            <consortium name="The Broad Institute Genomics Platform"/>
            <consortium name="The Broad Institute Genome Sequencing Center for Infectious Disease"/>
            <person name="Wu L."/>
            <person name="Ma J."/>
        </authorList>
    </citation>
    <scope>NUCLEOTIDE SEQUENCE [LARGE SCALE GENOMIC DNA]</scope>
    <source>
        <strain evidence="4">JCM 6923</strain>
    </source>
</reference>
<organism evidence="3 4">
    <name type="scientific">Streptomyces graminearus</name>
    <dbReference type="NCBI Taxonomy" id="284030"/>
    <lineage>
        <taxon>Bacteria</taxon>
        <taxon>Bacillati</taxon>
        <taxon>Actinomycetota</taxon>
        <taxon>Actinomycetes</taxon>
        <taxon>Kitasatosporales</taxon>
        <taxon>Streptomycetaceae</taxon>
        <taxon>Streptomyces</taxon>
    </lineage>
</organism>
<dbReference type="InterPro" id="IPR023796">
    <property type="entry name" value="Serpin_dom"/>
</dbReference>
<evidence type="ECO:0000313" key="4">
    <source>
        <dbReference type="Proteomes" id="UP001501721"/>
    </source>
</evidence>
<feature type="domain" description="Serpin" evidence="2">
    <location>
        <begin position="23"/>
        <end position="404"/>
    </location>
</feature>
<protein>
    <recommendedName>
        <fullName evidence="2">Serpin domain-containing protein</fullName>
    </recommendedName>
</protein>
<comment type="caution">
    <text evidence="3">The sequence shown here is derived from an EMBL/GenBank/DDBJ whole genome shotgun (WGS) entry which is preliminary data.</text>
</comment>
<dbReference type="InterPro" id="IPR000215">
    <property type="entry name" value="Serpin_fam"/>
</dbReference>
<sequence>MSQVSGTQGAELKVENRVGGAVVRTVNGLTARWGATARGGTVFSAAGVWPLLALLADGAAGPARQELAGALGVPADQAAATARELLAALGSVSGLDAALGLWTQEELLLREEWLAKLPAATHGSFGDDLVTAQERLDRWAAERTGGLVERMPVPLNRQTRMVLAGALALHTTWRQPFTEQPLTPAAGPWQGRTLRGLHRRSVRPDRVGVAGTPDGFVTALTVPGDNGIDVHLVLGEERMTPGQVIAVGVAAVERALPLTPGGALPYGEVGPGLRVAREQSVTPEPTSLDVRTVAYEVRADHDLLAHPDLFGLHSATDPRFGHFPGISAHPLAVSEARQSAVTRFGALGFRAATVTALTAAPGGAPPQPRYETTVIHATFDRPFAFLAADRDSRLTLMSGWITDPSPYPAPGYAGSAGRPGV</sequence>
<gene>
    <name evidence="3" type="ORF">GCM10010422_12330</name>
</gene>
<dbReference type="PANTHER" id="PTHR11461:SF211">
    <property type="entry name" value="GH10112P-RELATED"/>
    <property type="match status" value="1"/>
</dbReference>
<dbReference type="PANTHER" id="PTHR11461">
    <property type="entry name" value="SERINE PROTEASE INHIBITOR, SERPIN"/>
    <property type="match status" value="1"/>
</dbReference>
<proteinExistence type="inferred from homology"/>
<dbReference type="InterPro" id="IPR042178">
    <property type="entry name" value="Serpin_sf_1"/>
</dbReference>
<name>A0ABP5Y4N2_9ACTN</name>
<dbReference type="InterPro" id="IPR036186">
    <property type="entry name" value="Serpin_sf"/>
</dbReference>
<dbReference type="SMART" id="SM00093">
    <property type="entry name" value="SERPIN"/>
    <property type="match status" value="1"/>
</dbReference>
<dbReference type="SUPFAM" id="SSF56574">
    <property type="entry name" value="Serpins"/>
    <property type="match status" value="2"/>
</dbReference>
<evidence type="ECO:0000313" key="3">
    <source>
        <dbReference type="EMBL" id="GAA2471476.1"/>
    </source>
</evidence>
<evidence type="ECO:0000259" key="2">
    <source>
        <dbReference type="SMART" id="SM00093"/>
    </source>
</evidence>
<accession>A0ABP5Y4N2</accession>
<dbReference type="Gene3D" id="3.30.497.10">
    <property type="entry name" value="Antithrombin, subunit I, domain 2"/>
    <property type="match status" value="2"/>
</dbReference>
<dbReference type="EMBL" id="BAAATL010000005">
    <property type="protein sequence ID" value="GAA2471476.1"/>
    <property type="molecule type" value="Genomic_DNA"/>
</dbReference>